<evidence type="ECO:0000256" key="5">
    <source>
        <dbReference type="PIRSR" id="PIRSR004692-3"/>
    </source>
</evidence>
<dbReference type="PROSITE" id="PS51464">
    <property type="entry name" value="SIS"/>
    <property type="match status" value="1"/>
</dbReference>
<dbReference type="PANTHER" id="PTHR42745">
    <property type="match status" value="1"/>
</dbReference>
<evidence type="ECO:0000256" key="2">
    <source>
        <dbReference type="ARBA" id="ARBA00022737"/>
    </source>
</evidence>
<dbReference type="Pfam" id="PF01380">
    <property type="entry name" value="SIS"/>
    <property type="match status" value="1"/>
</dbReference>
<dbReference type="GO" id="GO:0019146">
    <property type="term" value="F:arabinose-5-phosphate isomerase activity"/>
    <property type="evidence" value="ECO:0007669"/>
    <property type="project" value="UniProtKB-ARBA"/>
</dbReference>
<name>A0A7V5VF59_CALAY</name>
<dbReference type="NCBIfam" id="TIGR00393">
    <property type="entry name" value="kpsF"/>
    <property type="match status" value="1"/>
</dbReference>
<feature type="domain" description="CBS" evidence="7">
    <location>
        <begin position="187"/>
        <end position="247"/>
    </location>
</feature>
<dbReference type="CDD" id="cd04604">
    <property type="entry name" value="CBS_pair_SIS_assoc"/>
    <property type="match status" value="1"/>
</dbReference>
<dbReference type="GO" id="GO:0097367">
    <property type="term" value="F:carbohydrate derivative binding"/>
    <property type="evidence" value="ECO:0007669"/>
    <property type="project" value="InterPro"/>
</dbReference>
<comment type="similarity">
    <text evidence="1">Belongs to the SIS family. GutQ/KpsF subfamily.</text>
</comment>
<reference evidence="9" key="1">
    <citation type="journal article" date="2020" name="mSystems">
        <title>Genome- and Community-Level Interaction Insights into Carbon Utilization and Element Cycling Functions of Hydrothermarchaeota in Hydrothermal Sediment.</title>
        <authorList>
            <person name="Zhou Z."/>
            <person name="Liu Y."/>
            <person name="Xu W."/>
            <person name="Pan J."/>
            <person name="Luo Z.H."/>
            <person name="Li M."/>
        </authorList>
    </citation>
    <scope>NUCLEOTIDE SEQUENCE [LARGE SCALE GENOMIC DNA]</scope>
    <source>
        <strain evidence="9">HyVt-460</strain>
    </source>
</reference>
<dbReference type="Pfam" id="PF00571">
    <property type="entry name" value="CBS"/>
    <property type="match status" value="2"/>
</dbReference>
<keyword evidence="4" id="KW-0479">Metal-binding</keyword>
<feature type="site" description="Catalytically relevant" evidence="5">
    <location>
        <position position="88"/>
    </location>
</feature>
<keyword evidence="2" id="KW-0677">Repeat</keyword>
<dbReference type="SMART" id="SM00116">
    <property type="entry name" value="CBS"/>
    <property type="match status" value="2"/>
</dbReference>
<feature type="site" description="Catalytically relevant" evidence="5">
    <location>
        <position position="129"/>
    </location>
</feature>
<dbReference type="GO" id="GO:0005975">
    <property type="term" value="P:carbohydrate metabolic process"/>
    <property type="evidence" value="ECO:0007669"/>
    <property type="project" value="InterPro"/>
</dbReference>
<dbReference type="InterPro" id="IPR004800">
    <property type="entry name" value="KdsD/KpsF-type"/>
</dbReference>
<dbReference type="PROSITE" id="PS51371">
    <property type="entry name" value="CBS"/>
    <property type="match status" value="2"/>
</dbReference>
<dbReference type="InterPro" id="IPR035474">
    <property type="entry name" value="SIS_Kpsf"/>
</dbReference>
<protein>
    <submittedName>
        <fullName evidence="9">KpsF/GutQ family sugar-phosphate isomerase</fullName>
    </submittedName>
</protein>
<dbReference type="Gene3D" id="3.40.50.10490">
    <property type="entry name" value="Glucose-6-phosphate isomerase like protein, domain 1"/>
    <property type="match status" value="1"/>
</dbReference>
<keyword evidence="3 6" id="KW-0129">CBS domain</keyword>
<dbReference type="InterPro" id="IPR046348">
    <property type="entry name" value="SIS_dom_sf"/>
</dbReference>
<evidence type="ECO:0000313" key="9">
    <source>
        <dbReference type="EMBL" id="HHM02378.1"/>
    </source>
</evidence>
<evidence type="ECO:0000256" key="3">
    <source>
        <dbReference type="ARBA" id="ARBA00023122"/>
    </source>
</evidence>
<dbReference type="Proteomes" id="UP000885771">
    <property type="component" value="Unassembled WGS sequence"/>
</dbReference>
<dbReference type="InterPro" id="IPR050986">
    <property type="entry name" value="GutQ/KpsF_isomerases"/>
</dbReference>
<evidence type="ECO:0000256" key="1">
    <source>
        <dbReference type="ARBA" id="ARBA00008165"/>
    </source>
</evidence>
<dbReference type="FunFam" id="3.40.50.10490:FF:000011">
    <property type="entry name" value="Arabinose 5-phosphate isomerase"/>
    <property type="match status" value="1"/>
</dbReference>
<evidence type="ECO:0000259" key="7">
    <source>
        <dbReference type="PROSITE" id="PS51371"/>
    </source>
</evidence>
<dbReference type="PANTHER" id="PTHR42745:SF1">
    <property type="entry name" value="ARABINOSE 5-PHOSPHATE ISOMERASE KDSD"/>
    <property type="match status" value="1"/>
</dbReference>
<sequence length="305" mass="33437">REALAAMEDRIGENFRKAAELILKSDGRVIITGMGKSGHIGKKMAATLASTGTTSYFLHPAEGLHGDLGMVQRNDVVIAISKSGETEELLHILPTIHRLDVPVIAMTGKPDSTLARNAYVALDIGVREEACPHDLAPTSSTTVTLVMGDALAIALLEARGFTPDDFALLHPGGSLGKKLLMKVRDIMESDEKLPVCRERDTMRVAVMEMAHKRGICPVVDDDEHLLGVVTTGDLNRLLEVKEEFFDIPVSRVMNRSPKTCDVDDLAVLAYQKMEKYKIIAMPVLQDKRLVGVIHLHDLMQQGITR</sequence>
<keyword evidence="9" id="KW-0413">Isomerase</keyword>
<proteinExistence type="inferred from homology"/>
<organism evidence="9">
    <name type="scientific">Caldithrix abyssi</name>
    <dbReference type="NCBI Taxonomy" id="187145"/>
    <lineage>
        <taxon>Bacteria</taxon>
        <taxon>Pseudomonadati</taxon>
        <taxon>Calditrichota</taxon>
        <taxon>Calditrichia</taxon>
        <taxon>Calditrichales</taxon>
        <taxon>Calditrichaceae</taxon>
        <taxon>Caldithrix</taxon>
    </lineage>
</organism>
<dbReference type="AlphaFoldDB" id="A0A7V5VF59"/>
<feature type="binding site" evidence="4">
    <location>
        <position position="59"/>
    </location>
    <ligand>
        <name>Zn(2+)</name>
        <dbReference type="ChEBI" id="CHEBI:29105"/>
    </ligand>
</feature>
<feature type="site" description="Catalytically relevant" evidence="5">
    <location>
        <position position="170"/>
    </location>
</feature>
<feature type="site" description="Catalytically relevant" evidence="5">
    <location>
        <position position="36"/>
    </location>
</feature>
<feature type="domain" description="CBS" evidence="7">
    <location>
        <begin position="253"/>
        <end position="305"/>
    </location>
</feature>
<dbReference type="CDD" id="cd05014">
    <property type="entry name" value="SIS_Kpsf"/>
    <property type="match status" value="1"/>
</dbReference>
<dbReference type="PIRSF" id="PIRSF004692">
    <property type="entry name" value="KdsD_KpsF"/>
    <property type="match status" value="1"/>
</dbReference>
<comment type="caution">
    <text evidence="9">The sequence shown here is derived from an EMBL/GenBank/DDBJ whole genome shotgun (WGS) entry which is preliminary data.</text>
</comment>
<dbReference type="InterPro" id="IPR000644">
    <property type="entry name" value="CBS_dom"/>
</dbReference>
<dbReference type="Gene3D" id="3.10.580.10">
    <property type="entry name" value="CBS-domain"/>
    <property type="match status" value="1"/>
</dbReference>
<dbReference type="EMBL" id="DRLI01000195">
    <property type="protein sequence ID" value="HHM02378.1"/>
    <property type="molecule type" value="Genomic_DNA"/>
</dbReference>
<evidence type="ECO:0000259" key="8">
    <source>
        <dbReference type="PROSITE" id="PS51464"/>
    </source>
</evidence>
<dbReference type="GO" id="GO:1901135">
    <property type="term" value="P:carbohydrate derivative metabolic process"/>
    <property type="evidence" value="ECO:0007669"/>
    <property type="project" value="InterPro"/>
</dbReference>
<gene>
    <name evidence="9" type="ORF">ENJ15_05140</name>
</gene>
<keyword evidence="4" id="KW-0862">Zinc</keyword>
<dbReference type="InterPro" id="IPR001347">
    <property type="entry name" value="SIS_dom"/>
</dbReference>
<dbReference type="GO" id="GO:0046872">
    <property type="term" value="F:metal ion binding"/>
    <property type="evidence" value="ECO:0007669"/>
    <property type="project" value="UniProtKB-KW"/>
</dbReference>
<dbReference type="InterPro" id="IPR046342">
    <property type="entry name" value="CBS_dom_sf"/>
</dbReference>
<feature type="non-terminal residue" evidence="9">
    <location>
        <position position="1"/>
    </location>
</feature>
<accession>A0A7V5VF59</accession>
<feature type="domain" description="SIS" evidence="8">
    <location>
        <begin position="18"/>
        <end position="161"/>
    </location>
</feature>
<evidence type="ECO:0000256" key="4">
    <source>
        <dbReference type="PIRSR" id="PIRSR004692-2"/>
    </source>
</evidence>
<evidence type="ECO:0000256" key="6">
    <source>
        <dbReference type="PROSITE-ProRule" id="PRU00703"/>
    </source>
</evidence>
<dbReference type="SUPFAM" id="SSF53697">
    <property type="entry name" value="SIS domain"/>
    <property type="match status" value="1"/>
</dbReference>